<dbReference type="PROSITE" id="PS51635">
    <property type="entry name" value="PNPLA"/>
    <property type="match status" value="1"/>
</dbReference>
<dbReference type="Pfam" id="PF01734">
    <property type="entry name" value="Patatin"/>
    <property type="match status" value="1"/>
</dbReference>
<feature type="region of interest" description="Disordered" evidence="3">
    <location>
        <begin position="316"/>
        <end position="335"/>
    </location>
</feature>
<name>A0A0P0EKK4_AZOBR</name>
<dbReference type="PANTHER" id="PTHR24138">
    <property type="entry name" value="INTRACELLLAR PHOSPHOLIPASE A FAMILY"/>
    <property type="match status" value="1"/>
</dbReference>
<dbReference type="EMBL" id="CP032339">
    <property type="protein sequence ID" value="QCO09505.1"/>
    <property type="molecule type" value="Genomic_DNA"/>
</dbReference>
<dbReference type="RefSeq" id="WP_035676977.1">
    <property type="nucleotide sequence ID" value="NZ_CP012914.1"/>
</dbReference>
<evidence type="ECO:0000256" key="3">
    <source>
        <dbReference type="SAM" id="MobiDB-lite"/>
    </source>
</evidence>
<reference evidence="5 8" key="2">
    <citation type="submission" date="2023-11" db="EMBL/GenBank/DDBJ databases">
        <title>MicrobeMod: A computational toolkit for identifying prokaryotic methylation and restriction-modification with nanopore sequencing.</title>
        <authorList>
            <person name="Crits-Christoph A."/>
            <person name="Kang S.C."/>
            <person name="Lee H."/>
            <person name="Ostrov N."/>
        </authorList>
    </citation>
    <scope>NUCLEOTIDE SEQUENCE [LARGE SCALE GENOMIC DNA]</scope>
    <source>
        <strain evidence="5 8">ATCC 29145</strain>
    </source>
</reference>
<evidence type="ECO:0000313" key="7">
    <source>
        <dbReference type="Proteomes" id="UP000298774"/>
    </source>
</evidence>
<dbReference type="Gene3D" id="3.40.1090.10">
    <property type="entry name" value="Cytosolic phospholipase A2 catalytic domain"/>
    <property type="match status" value="1"/>
</dbReference>
<feature type="short sequence motif" description="DGA/G" evidence="2">
    <location>
        <begin position="179"/>
        <end position="181"/>
    </location>
</feature>
<proteinExistence type="predicted"/>
<sequence length="335" mass="36975">MTFQILALSGGGYLGLFSAHILAQIEEQAKRPLGRCFDLICGTSIGGIIALGLANEVPAATILQAFESRGLEIFPQKPRWLGRLSDLIQFGFRPKYDGCALRRTIEDILGPATLLGEAKHRVLIPAVNMTEGKIQVFKTPHHVNFHLDHRKRMVDIAMATSAAPLYLPMAEIDDALYVDGGLYANAPDLCAIHEAEHFLNIPRGEISVLSIGTTTSSYSLPHSLGRNFGALEWITKQRIVATVMSAQQQLTDFMVKHQLGDRYLRLDKEQTEELARDLGMDKATDAARRTIKGIAQAVYQVNSTKPLLRSMLEHHAPEPNFHHGPRAAPQESANI</sequence>
<dbReference type="NCBIfam" id="NF041079">
    <property type="entry name" value="CBASS_lipase"/>
    <property type="match status" value="1"/>
</dbReference>
<protein>
    <submittedName>
        <fullName evidence="5">CBASS cGAMP-activated phospholipase</fullName>
    </submittedName>
    <submittedName>
        <fullName evidence="6">Patatin</fullName>
    </submittedName>
</protein>
<keyword evidence="2" id="KW-0378">Hydrolase</keyword>
<dbReference type="InterPro" id="IPR002641">
    <property type="entry name" value="PNPLA_dom"/>
</dbReference>
<dbReference type="PANTHER" id="PTHR24138:SF10">
    <property type="entry name" value="PHOSPHOLIPASE A2"/>
    <property type="match status" value="1"/>
</dbReference>
<feature type="domain" description="PNPLA" evidence="4">
    <location>
        <begin position="6"/>
        <end position="192"/>
    </location>
</feature>
<dbReference type="Proteomes" id="UP000298774">
    <property type="component" value="Chromosome"/>
</dbReference>
<dbReference type="CDD" id="cd07199">
    <property type="entry name" value="Pat17_PNPLA8_PNPLA9_like"/>
    <property type="match status" value="1"/>
</dbReference>
<keyword evidence="8" id="KW-1185">Reference proteome</keyword>
<keyword evidence="2" id="KW-0442">Lipid degradation</keyword>
<organism evidence="6 7">
    <name type="scientific">Azospirillum brasilense</name>
    <dbReference type="NCBI Taxonomy" id="192"/>
    <lineage>
        <taxon>Bacteria</taxon>
        <taxon>Pseudomonadati</taxon>
        <taxon>Pseudomonadota</taxon>
        <taxon>Alphaproteobacteria</taxon>
        <taxon>Rhodospirillales</taxon>
        <taxon>Azospirillaceae</taxon>
        <taxon>Azospirillum</taxon>
    </lineage>
</organism>
<evidence type="ECO:0000256" key="2">
    <source>
        <dbReference type="PROSITE-ProRule" id="PRU01161"/>
    </source>
</evidence>
<feature type="short sequence motif" description="GXGXXG" evidence="2">
    <location>
        <begin position="10"/>
        <end position="15"/>
    </location>
</feature>
<evidence type="ECO:0000259" key="4">
    <source>
        <dbReference type="PROSITE" id="PS51635"/>
    </source>
</evidence>
<dbReference type="GO" id="GO:0016787">
    <property type="term" value="F:hydrolase activity"/>
    <property type="evidence" value="ECO:0007669"/>
    <property type="project" value="UniProtKB-UniRule"/>
</dbReference>
<evidence type="ECO:0000313" key="6">
    <source>
        <dbReference type="EMBL" id="QCO09505.1"/>
    </source>
</evidence>
<dbReference type="KEGG" id="abf:AMK58_02840"/>
<dbReference type="AlphaFoldDB" id="A0A0P0EKK4"/>
<evidence type="ECO:0000313" key="5">
    <source>
        <dbReference type="EMBL" id="MDX5953065.1"/>
    </source>
</evidence>
<dbReference type="GeneID" id="56450264"/>
<keyword evidence="1 2" id="KW-0443">Lipid metabolism</keyword>
<accession>A0A0P0EKK4</accession>
<feature type="active site" description="Nucleophile" evidence="2">
    <location>
        <position position="44"/>
    </location>
</feature>
<dbReference type="EMBL" id="JAWXYC010000004">
    <property type="protein sequence ID" value="MDX5953065.1"/>
    <property type="molecule type" value="Genomic_DNA"/>
</dbReference>
<feature type="short sequence motif" description="GXSXG" evidence="2">
    <location>
        <begin position="42"/>
        <end position="46"/>
    </location>
</feature>
<dbReference type="SUPFAM" id="SSF52151">
    <property type="entry name" value="FabD/lysophospholipase-like"/>
    <property type="match status" value="1"/>
</dbReference>
<dbReference type="GO" id="GO:0016042">
    <property type="term" value="P:lipid catabolic process"/>
    <property type="evidence" value="ECO:0007669"/>
    <property type="project" value="UniProtKB-UniRule"/>
</dbReference>
<feature type="active site" description="Proton acceptor" evidence="2">
    <location>
        <position position="179"/>
    </location>
</feature>
<evidence type="ECO:0000313" key="8">
    <source>
        <dbReference type="Proteomes" id="UP001277471"/>
    </source>
</evidence>
<dbReference type="InterPro" id="IPR047156">
    <property type="entry name" value="Teg/CotR/CapV-like"/>
</dbReference>
<reference evidence="6 7" key="1">
    <citation type="submission" date="2018-09" db="EMBL/GenBank/DDBJ databases">
        <title>Whole genome based analysis of evolution and adaptive divergence in Indian and Brazilian strains of Azospirillum brasilense.</title>
        <authorList>
            <person name="Singh C."/>
            <person name="Tripathi A.K."/>
        </authorList>
    </citation>
    <scope>NUCLEOTIDE SEQUENCE [LARGE SCALE GENOMIC DNA]</scope>
    <source>
        <strain evidence="6 7">MTCC4038</strain>
    </source>
</reference>
<evidence type="ECO:0000256" key="1">
    <source>
        <dbReference type="ARBA" id="ARBA00023098"/>
    </source>
</evidence>
<dbReference type="InterPro" id="IPR016035">
    <property type="entry name" value="Acyl_Trfase/lysoPLipase"/>
</dbReference>
<dbReference type="Proteomes" id="UP001277471">
    <property type="component" value="Unassembled WGS sequence"/>
</dbReference>
<gene>
    <name evidence="6" type="ORF">D3868_10925</name>
    <name evidence="5" type="ORF">SIM66_17945</name>
</gene>